<feature type="domain" description="N-formyltransferase dimerization C-terminal" evidence="2">
    <location>
        <begin position="188"/>
        <end position="239"/>
    </location>
</feature>
<dbReference type="Pfam" id="PF00551">
    <property type="entry name" value="Formyl_trans_N"/>
    <property type="match status" value="1"/>
</dbReference>
<dbReference type="Proteomes" id="UP000198647">
    <property type="component" value="Unassembled WGS sequence"/>
</dbReference>
<evidence type="ECO:0000259" key="2">
    <source>
        <dbReference type="Pfam" id="PF18216"/>
    </source>
</evidence>
<accession>A0A1H3EJU3</accession>
<sequence length="245" mass="28892">MNILVVTDNKVIFDEFKKMIYRKKTNHNFVFRFSVKNQTFKKEFSKNKEFKEIDIKKEAEWIVNNFDLVISLHSKQIFPEDIVNNVRCINVHPGFNPYNRGWYPQVFSIINDLPVGVTIHEMDSAVDHGPIILQEKVEIDQDETSLDVYEKIVGKEIELLALHFERIIENNYETYSPDSEGNVNWKKDFNKLCEIPLQEKATYEEVIKHLRALTHGNYKNAYFINNNGEKIYISVSLEKVVDRNE</sequence>
<name>A0A1H3EJU3_9BACI</name>
<reference evidence="3 4" key="1">
    <citation type="submission" date="2016-10" db="EMBL/GenBank/DDBJ databases">
        <authorList>
            <person name="Varghese N."/>
            <person name="Submissions S."/>
        </authorList>
    </citation>
    <scope>NUCLEOTIDE SEQUENCE [LARGE SCALE GENOMIC DNA]</scope>
    <source>
        <strain evidence="3 4">DSM 20748</strain>
    </source>
</reference>
<gene>
    <name evidence="3" type="ORF">SAMN04488081_1257</name>
</gene>
<dbReference type="InterPro" id="IPR002376">
    <property type="entry name" value="Formyl_transf_N"/>
</dbReference>
<evidence type="ECO:0000313" key="3">
    <source>
        <dbReference type="EMBL" id="SDX79026.1"/>
    </source>
</evidence>
<dbReference type="Gene3D" id="3.40.50.170">
    <property type="entry name" value="Formyl transferase, N-terminal domain"/>
    <property type="match status" value="1"/>
</dbReference>
<dbReference type="RefSeq" id="WP_093106394.1">
    <property type="nucleotide sequence ID" value="NZ_FNOS01000003.1"/>
</dbReference>
<dbReference type="Pfam" id="PF18216">
    <property type="entry name" value="N_formyltrans_C"/>
    <property type="match status" value="1"/>
</dbReference>
<comment type="caution">
    <text evidence="3">The sequence shown here is derived from an EMBL/GenBank/DDBJ whole genome shotgun (WGS) entry which is preliminary data.</text>
</comment>
<keyword evidence="3" id="KW-0808">Transferase</keyword>
<dbReference type="PANTHER" id="PTHR11138">
    <property type="entry name" value="METHIONYL-TRNA FORMYLTRANSFERASE"/>
    <property type="match status" value="1"/>
</dbReference>
<dbReference type="EMBL" id="FNOS01000003">
    <property type="protein sequence ID" value="SDX79026.1"/>
    <property type="molecule type" value="Genomic_DNA"/>
</dbReference>
<organism evidence="3 4">
    <name type="scientific">Salimicrobium album</name>
    <dbReference type="NCBI Taxonomy" id="50717"/>
    <lineage>
        <taxon>Bacteria</taxon>
        <taxon>Bacillati</taxon>
        <taxon>Bacillota</taxon>
        <taxon>Bacilli</taxon>
        <taxon>Bacillales</taxon>
        <taxon>Bacillaceae</taxon>
        <taxon>Salimicrobium</taxon>
    </lineage>
</organism>
<dbReference type="NCBIfam" id="NF005755">
    <property type="entry name" value="PRK07579.1"/>
    <property type="match status" value="1"/>
</dbReference>
<proteinExistence type="predicted"/>
<feature type="domain" description="Formyl transferase N-terminal" evidence="1">
    <location>
        <begin position="37"/>
        <end position="160"/>
    </location>
</feature>
<dbReference type="InterPro" id="IPR040660">
    <property type="entry name" value="N_formyltrans_C"/>
</dbReference>
<dbReference type="InterPro" id="IPR036477">
    <property type="entry name" value="Formyl_transf_N_sf"/>
</dbReference>
<dbReference type="SUPFAM" id="SSF53328">
    <property type="entry name" value="Formyltransferase"/>
    <property type="match status" value="1"/>
</dbReference>
<evidence type="ECO:0000313" key="4">
    <source>
        <dbReference type="Proteomes" id="UP000198647"/>
    </source>
</evidence>
<evidence type="ECO:0000259" key="1">
    <source>
        <dbReference type="Pfam" id="PF00551"/>
    </source>
</evidence>
<dbReference type="PANTHER" id="PTHR11138:SF5">
    <property type="entry name" value="METHIONYL-TRNA FORMYLTRANSFERASE, MITOCHONDRIAL"/>
    <property type="match status" value="1"/>
</dbReference>
<keyword evidence="4" id="KW-1185">Reference proteome</keyword>
<protein>
    <submittedName>
        <fullName evidence="3">Formyl transferase</fullName>
    </submittedName>
</protein>
<dbReference type="GO" id="GO:0016740">
    <property type="term" value="F:transferase activity"/>
    <property type="evidence" value="ECO:0007669"/>
    <property type="project" value="UniProtKB-KW"/>
</dbReference>